<dbReference type="EMBL" id="LSRF01000001">
    <property type="protein sequence ID" value="KXP14799.1"/>
    <property type="molecule type" value="Genomic_DNA"/>
</dbReference>
<keyword evidence="1" id="KW-0812">Transmembrane</keyword>
<dbReference type="RefSeq" id="WP_068569410.1">
    <property type="nucleotide sequence ID" value="NZ_LSRF01000001.1"/>
</dbReference>
<accession>A0A138AWL0</accession>
<feature type="transmembrane region" description="Helical" evidence="1">
    <location>
        <begin position="67"/>
        <end position="88"/>
    </location>
</feature>
<evidence type="ECO:0000256" key="1">
    <source>
        <dbReference type="SAM" id="Phobius"/>
    </source>
</evidence>
<evidence type="ECO:0000313" key="2">
    <source>
        <dbReference type="EMBL" id="KXP14799.1"/>
    </source>
</evidence>
<dbReference type="AlphaFoldDB" id="A0A138AWL0"/>
<name>A0A138AWL0_9ACTN</name>
<dbReference type="OrthoDB" id="3789719at2"/>
<sequence length="144" mass="15696">MRVMVWLIVLAVFCGAMWGAFLGWDHEYYEVDGVAQGPYRPWQVIACGAAIVLASTVVLLVLRRLWLLVVIPVVAVVGFAVPWAWWASQDTTGLWLAGLFFLLVGGTTGLTAWLALVFGADQAVRAVRRRGRASDGAPTPNPWG</sequence>
<proteinExistence type="predicted"/>
<comment type="caution">
    <text evidence="2">The sequence shown here is derived from an EMBL/GenBank/DDBJ whole genome shotgun (WGS) entry which is preliminary data.</text>
</comment>
<reference evidence="3" key="1">
    <citation type="submission" date="2016-02" db="EMBL/GenBank/DDBJ databases">
        <authorList>
            <person name="Wen L."/>
            <person name="He K."/>
            <person name="Yang H."/>
        </authorList>
    </citation>
    <scope>NUCLEOTIDE SEQUENCE [LARGE SCALE GENOMIC DNA]</scope>
    <source>
        <strain evidence="3">JCM 15929</strain>
    </source>
</reference>
<keyword evidence="1" id="KW-1133">Transmembrane helix</keyword>
<dbReference type="Proteomes" id="UP000070258">
    <property type="component" value="Unassembled WGS sequence"/>
</dbReference>
<feature type="transmembrane region" description="Helical" evidence="1">
    <location>
        <begin position="43"/>
        <end position="62"/>
    </location>
</feature>
<evidence type="ECO:0000313" key="3">
    <source>
        <dbReference type="Proteomes" id="UP000070258"/>
    </source>
</evidence>
<protein>
    <submittedName>
        <fullName evidence="2">Uncharacterized protein</fullName>
    </submittedName>
</protein>
<gene>
    <name evidence="2" type="ORF">AXK60_02660</name>
</gene>
<keyword evidence="1" id="KW-0472">Membrane</keyword>
<organism evidence="2 3">
    <name type="scientific">Tsukamurella pseudospumae</name>
    <dbReference type="NCBI Taxonomy" id="239498"/>
    <lineage>
        <taxon>Bacteria</taxon>
        <taxon>Bacillati</taxon>
        <taxon>Actinomycetota</taxon>
        <taxon>Actinomycetes</taxon>
        <taxon>Mycobacteriales</taxon>
        <taxon>Tsukamurellaceae</taxon>
        <taxon>Tsukamurella</taxon>
    </lineage>
</organism>
<feature type="transmembrane region" description="Helical" evidence="1">
    <location>
        <begin position="94"/>
        <end position="120"/>
    </location>
</feature>
<dbReference type="STRING" id="239498.AXK60_02660"/>